<dbReference type="HOGENOM" id="CLU_093315_2_0_14"/>
<protein>
    <recommendedName>
        <fullName evidence="4 5">Large ribosomal subunit protein uL24</fullName>
    </recommendedName>
</protein>
<dbReference type="Proteomes" id="UP000030066">
    <property type="component" value="Chromosome"/>
</dbReference>
<dbReference type="AlphaFoldDB" id="A0A097SSA9"/>
<keyword evidence="5" id="KW-0699">rRNA-binding</keyword>
<evidence type="ECO:0000259" key="6">
    <source>
        <dbReference type="SMART" id="SM00739"/>
    </source>
</evidence>
<dbReference type="InterPro" id="IPR008991">
    <property type="entry name" value="Translation_prot_SH3-like_sf"/>
</dbReference>
<name>A0A097SSA9_9BACT</name>
<dbReference type="Pfam" id="PF00467">
    <property type="entry name" value="KOW"/>
    <property type="match status" value="1"/>
</dbReference>
<dbReference type="GO" id="GO:1990904">
    <property type="term" value="C:ribonucleoprotein complex"/>
    <property type="evidence" value="ECO:0007669"/>
    <property type="project" value="UniProtKB-KW"/>
</dbReference>
<evidence type="ECO:0000313" key="8">
    <source>
        <dbReference type="Proteomes" id="UP000030066"/>
    </source>
</evidence>
<dbReference type="GO" id="GO:0006412">
    <property type="term" value="P:translation"/>
    <property type="evidence" value="ECO:0007669"/>
    <property type="project" value="UniProtKB-UniRule"/>
</dbReference>
<comment type="similarity">
    <text evidence="1 5">Belongs to the universal ribosomal protein uL24 family.</text>
</comment>
<dbReference type="InterPro" id="IPR041988">
    <property type="entry name" value="Ribosomal_uL24_KOW"/>
</dbReference>
<sequence length="112" mass="12369">MQRIKKGDLVRLISGDEATKEGLVLKVNLKKNTAIVEGLNIVKKHKKANPQKQEEKGGIVSFEAPIPLCKLALVVPKAPRGVSKIAYKLDKNNNKVRFVKKTQSEIAVGKKK</sequence>
<dbReference type="KEGG" id="mgj:MGM1_0820"/>
<evidence type="ECO:0000256" key="2">
    <source>
        <dbReference type="ARBA" id="ARBA00022980"/>
    </source>
</evidence>
<dbReference type="GO" id="GO:0003735">
    <property type="term" value="F:structural constituent of ribosome"/>
    <property type="evidence" value="ECO:0007669"/>
    <property type="project" value="InterPro"/>
</dbReference>
<dbReference type="GO" id="GO:0019843">
    <property type="term" value="F:rRNA binding"/>
    <property type="evidence" value="ECO:0007669"/>
    <property type="project" value="UniProtKB-UniRule"/>
</dbReference>
<keyword evidence="2 5" id="KW-0689">Ribosomal protein</keyword>
<dbReference type="HAMAP" id="MF_01326_B">
    <property type="entry name" value="Ribosomal_uL24_B"/>
    <property type="match status" value="1"/>
</dbReference>
<dbReference type="InterPro" id="IPR014722">
    <property type="entry name" value="Rib_uL2_dom2"/>
</dbReference>
<dbReference type="eggNOG" id="COG0198">
    <property type="taxonomic scope" value="Bacteria"/>
</dbReference>
<dbReference type="InterPro" id="IPR057264">
    <property type="entry name" value="Ribosomal_uL24_C"/>
</dbReference>
<reference evidence="7 8" key="1">
    <citation type="journal article" date="2014" name="PLoS ONE">
        <title>An emerging Mycoplasma associated with trichomoniasis, vaginal infection and disease.</title>
        <authorList>
            <consortium name="Vaginal Microbiome Consortium"/>
            <person name="Fettweis J.M."/>
            <person name="Serrano M.G."/>
            <person name="Huang B."/>
            <person name="Brooks J.P."/>
            <person name="Glascock A.L."/>
            <person name="Sheth N.U."/>
            <person name="Strauss J.F.III."/>
            <person name="Jefferson K.K."/>
            <person name="Buck G.A."/>
        </authorList>
    </citation>
    <scope>NUCLEOTIDE SEQUENCE [LARGE SCALE GENOMIC DNA]</scope>
    <source>
        <strain evidence="7 8">VCU_M1</strain>
    </source>
</reference>
<evidence type="ECO:0000313" key="7">
    <source>
        <dbReference type="EMBL" id="AIV03469.1"/>
    </source>
</evidence>
<keyword evidence="5" id="KW-0694">RNA-binding</keyword>
<dbReference type="NCBIfam" id="TIGR01079">
    <property type="entry name" value="rplX_bact"/>
    <property type="match status" value="1"/>
</dbReference>
<evidence type="ECO:0000256" key="4">
    <source>
        <dbReference type="ARBA" id="ARBA00035206"/>
    </source>
</evidence>
<dbReference type="SMART" id="SM00739">
    <property type="entry name" value="KOW"/>
    <property type="match status" value="1"/>
</dbReference>
<evidence type="ECO:0000256" key="1">
    <source>
        <dbReference type="ARBA" id="ARBA00010618"/>
    </source>
</evidence>
<dbReference type="EMBL" id="CP007711">
    <property type="protein sequence ID" value="AIV03469.1"/>
    <property type="molecule type" value="Genomic_DNA"/>
</dbReference>
<gene>
    <name evidence="5 7" type="primary">rplX</name>
    <name evidence="7" type="ORF">MGM1_0820</name>
</gene>
<dbReference type="InterPro" id="IPR005824">
    <property type="entry name" value="KOW"/>
</dbReference>
<keyword evidence="8" id="KW-1185">Reference proteome</keyword>
<accession>A0A097SSA9</accession>
<dbReference type="Pfam" id="PF17136">
    <property type="entry name" value="ribosomal_L24"/>
    <property type="match status" value="1"/>
</dbReference>
<feature type="domain" description="KOW" evidence="6">
    <location>
        <begin position="3"/>
        <end position="30"/>
    </location>
</feature>
<dbReference type="GO" id="GO:0005840">
    <property type="term" value="C:ribosome"/>
    <property type="evidence" value="ECO:0007669"/>
    <property type="project" value="UniProtKB-KW"/>
</dbReference>
<organism evidence="7 8">
    <name type="scientific">Candidatus Malacoplasma girerdii</name>
    <dbReference type="NCBI Taxonomy" id="1318617"/>
    <lineage>
        <taxon>Bacteria</taxon>
        <taxon>Bacillati</taxon>
        <taxon>Mycoplasmatota</taxon>
        <taxon>Mycoplasmoidales</taxon>
        <taxon>Mycoplasmoidaceae</taxon>
        <taxon>Malacoplasma</taxon>
    </lineage>
</organism>
<dbReference type="Gene3D" id="2.30.30.30">
    <property type="match status" value="1"/>
</dbReference>
<dbReference type="STRING" id="1318617.MGM1_0820"/>
<evidence type="ECO:0000256" key="5">
    <source>
        <dbReference type="HAMAP-Rule" id="MF_01326"/>
    </source>
</evidence>
<dbReference type="PANTHER" id="PTHR12903">
    <property type="entry name" value="MITOCHONDRIAL RIBOSOMAL PROTEIN L24"/>
    <property type="match status" value="1"/>
</dbReference>
<keyword evidence="3 5" id="KW-0687">Ribonucleoprotein</keyword>
<comment type="subunit">
    <text evidence="5">Part of the 50S ribosomal subunit.</text>
</comment>
<dbReference type="InterPro" id="IPR003256">
    <property type="entry name" value="Ribosomal_uL24"/>
</dbReference>
<evidence type="ECO:0000256" key="3">
    <source>
        <dbReference type="ARBA" id="ARBA00023274"/>
    </source>
</evidence>
<comment type="function">
    <text evidence="5">One of two assembly initiator proteins, it binds directly to the 5'-end of the 23S rRNA, where it nucleates assembly of the 50S subunit.</text>
</comment>
<dbReference type="CDD" id="cd06089">
    <property type="entry name" value="KOW_RPL26"/>
    <property type="match status" value="1"/>
</dbReference>
<comment type="function">
    <text evidence="5">One of the proteins that surrounds the polypeptide exit tunnel on the outside of the subunit.</text>
</comment>
<proteinExistence type="inferred from homology"/>
<dbReference type="SUPFAM" id="SSF50104">
    <property type="entry name" value="Translation proteins SH3-like domain"/>
    <property type="match status" value="1"/>
</dbReference>